<dbReference type="SUPFAM" id="SSF51735">
    <property type="entry name" value="NAD(P)-binding Rossmann-fold domains"/>
    <property type="match status" value="1"/>
</dbReference>
<evidence type="ECO:0000256" key="2">
    <source>
        <dbReference type="ARBA" id="ARBA00022490"/>
    </source>
</evidence>
<protein>
    <submittedName>
        <fullName evidence="5">SDR family oxidoreductase</fullName>
    </submittedName>
</protein>
<dbReference type="Proteomes" id="UP000819052">
    <property type="component" value="Unassembled WGS sequence"/>
</dbReference>
<evidence type="ECO:0000256" key="3">
    <source>
        <dbReference type="ARBA" id="ARBA00022857"/>
    </source>
</evidence>
<dbReference type="PANTHER" id="PTHR44085">
    <property type="entry name" value="SEPIAPTERIN REDUCTASE"/>
    <property type="match status" value="1"/>
</dbReference>
<gene>
    <name evidence="5" type="ORF">F1609_26575</name>
</gene>
<sequence length="259" mass="26835">MIVSPTAIVAVVSGHTQGLGAALAAGLMERNIAVLGLARGTAPALAERFGPLLSEVQLNLSDSEALGAWLATSALREHVEARTLVLLINNAGTVEPVGALHQQDVLAVARAVALNVAAPLMLAAAVVAAAPHAERRIVHVSSGAARNAYTGWSVYGATKAALDHHARSVALDYPDAPRTGEAGVRICSLAPGVIDTAMQAQIRATPESLFPQRARFSALQQDGALTSPEQCAAGIIDYVLDQHFGSVPVDDLRTAARQQ</sequence>
<keyword evidence="4" id="KW-0560">Oxidoreductase</keyword>
<dbReference type="InterPro" id="IPR051721">
    <property type="entry name" value="Biopterin_syn/organic_redct"/>
</dbReference>
<keyword evidence="2" id="KW-0963">Cytoplasm</keyword>
<keyword evidence="6" id="KW-1185">Reference proteome</keyword>
<evidence type="ECO:0000313" key="6">
    <source>
        <dbReference type="Proteomes" id="UP000819052"/>
    </source>
</evidence>
<name>A0ABX0MAQ8_9BURK</name>
<accession>A0ABX0MAQ8</accession>
<dbReference type="PRINTS" id="PR00081">
    <property type="entry name" value="GDHRDH"/>
</dbReference>
<proteinExistence type="predicted"/>
<dbReference type="InterPro" id="IPR036291">
    <property type="entry name" value="NAD(P)-bd_dom_sf"/>
</dbReference>
<reference evidence="5 6" key="1">
    <citation type="submission" date="2019-09" db="EMBL/GenBank/DDBJ databases">
        <title>Taxonomy of Antarctic Massilia spp.: description of Massilia rubra sp. nov., Massilia aquatica sp. nov., Massilia mucilaginosa sp. nov., Massilia frigida sp. nov. isolated from streams, lakes and regoliths.</title>
        <authorList>
            <person name="Holochova P."/>
            <person name="Sedlacek I."/>
            <person name="Kralova S."/>
            <person name="Maslanova I."/>
            <person name="Busse H.-J."/>
            <person name="Stankova E."/>
            <person name="Vrbovska V."/>
            <person name="Kovarovic V."/>
            <person name="Bartak M."/>
            <person name="Svec P."/>
            <person name="Pantucek R."/>
        </authorList>
    </citation>
    <scope>NUCLEOTIDE SEQUENCE [LARGE SCALE GENOMIC DNA]</scope>
    <source>
        <strain evidence="5 6">CCM 8693</strain>
    </source>
</reference>
<organism evidence="5 6">
    <name type="scientific">Massilia aquatica</name>
    <dbReference type="NCBI Taxonomy" id="2609000"/>
    <lineage>
        <taxon>Bacteria</taxon>
        <taxon>Pseudomonadati</taxon>
        <taxon>Pseudomonadota</taxon>
        <taxon>Betaproteobacteria</taxon>
        <taxon>Burkholderiales</taxon>
        <taxon>Oxalobacteraceae</taxon>
        <taxon>Telluria group</taxon>
        <taxon>Massilia</taxon>
    </lineage>
</organism>
<evidence type="ECO:0000256" key="4">
    <source>
        <dbReference type="ARBA" id="ARBA00023002"/>
    </source>
</evidence>
<comment type="caution">
    <text evidence="5">The sequence shown here is derived from an EMBL/GenBank/DDBJ whole genome shotgun (WGS) entry which is preliminary data.</text>
</comment>
<comment type="subcellular location">
    <subcellularLocation>
        <location evidence="1">Cytoplasm</location>
    </subcellularLocation>
</comment>
<evidence type="ECO:0000313" key="5">
    <source>
        <dbReference type="EMBL" id="NHZ43703.1"/>
    </source>
</evidence>
<dbReference type="Gene3D" id="3.40.50.720">
    <property type="entry name" value="NAD(P)-binding Rossmann-like Domain"/>
    <property type="match status" value="1"/>
</dbReference>
<keyword evidence="3" id="KW-0521">NADP</keyword>
<dbReference type="EMBL" id="VVIW01000022">
    <property type="protein sequence ID" value="NHZ43703.1"/>
    <property type="molecule type" value="Genomic_DNA"/>
</dbReference>
<dbReference type="InterPro" id="IPR002347">
    <property type="entry name" value="SDR_fam"/>
</dbReference>
<dbReference type="PANTHER" id="PTHR44085:SF2">
    <property type="entry name" value="SEPIAPTERIN REDUCTASE"/>
    <property type="match status" value="1"/>
</dbReference>
<dbReference type="NCBIfam" id="NF005436">
    <property type="entry name" value="PRK07023.1"/>
    <property type="match status" value="1"/>
</dbReference>
<dbReference type="Pfam" id="PF00106">
    <property type="entry name" value="adh_short"/>
    <property type="match status" value="1"/>
</dbReference>
<evidence type="ECO:0000256" key="1">
    <source>
        <dbReference type="ARBA" id="ARBA00004496"/>
    </source>
</evidence>